<dbReference type="Proteomes" id="UP001526225">
    <property type="component" value="Unassembled WGS sequence"/>
</dbReference>
<dbReference type="EMBL" id="JAOZFE010000002">
    <property type="protein sequence ID" value="MCW0953030.1"/>
    <property type="molecule type" value="Genomic_DNA"/>
</dbReference>
<sequence>MSNELRIIDELGQAYPIQDITAEHLAKLSDDDLEQLAYAFRFLEKPTKVVKEGYRDRLLNGANMWKATIATSIKKDIPDTLPIKQAFLNKYGLDAFEIKSPTKLKKQFGQQVEEDIEKVVRTSEIKKVKWN</sequence>
<evidence type="ECO:0000313" key="1">
    <source>
        <dbReference type="EMBL" id="MCW0953030.1"/>
    </source>
</evidence>
<accession>A0ABT3E3N6</accession>
<name>A0ABT3E3N6_9LACO</name>
<gene>
    <name evidence="1" type="ORF">OIT44_02950</name>
</gene>
<dbReference type="RefSeq" id="WP_213408411.1">
    <property type="nucleotide sequence ID" value="NZ_CP074441.1"/>
</dbReference>
<keyword evidence="2" id="KW-1185">Reference proteome</keyword>
<reference evidence="1 2" key="1">
    <citation type="submission" date="2022-10" db="EMBL/GenBank/DDBJ databases">
        <title>Weissella fermenti sp. nov., isolated from fermented cabbage.</title>
        <authorList>
            <person name="Lee J.K."/>
            <person name="Baek J.H."/>
            <person name="Choi D.G."/>
            <person name="Kim J.M."/>
            <person name="Jeon C.O."/>
        </authorList>
    </citation>
    <scope>NUCLEOTIDE SEQUENCE [LARGE SCALE GENOMIC DNA]</scope>
    <source>
        <strain evidence="1 2">KACC 18534</strain>
    </source>
</reference>
<evidence type="ECO:0000313" key="2">
    <source>
        <dbReference type="Proteomes" id="UP001526225"/>
    </source>
</evidence>
<proteinExistence type="predicted"/>
<comment type="caution">
    <text evidence="1">The sequence shown here is derived from an EMBL/GenBank/DDBJ whole genome shotgun (WGS) entry which is preliminary data.</text>
</comment>
<organism evidence="1 2">
    <name type="scientific">Weissella ceti</name>
    <dbReference type="NCBI Taxonomy" id="759620"/>
    <lineage>
        <taxon>Bacteria</taxon>
        <taxon>Bacillati</taxon>
        <taxon>Bacillota</taxon>
        <taxon>Bacilli</taxon>
        <taxon>Lactobacillales</taxon>
        <taxon>Lactobacillaceae</taxon>
        <taxon>Weissella</taxon>
    </lineage>
</organism>
<protein>
    <submittedName>
        <fullName evidence="1">Uncharacterized protein</fullName>
    </submittedName>
</protein>